<sequence length="762" mass="82921">MVGEVSEPSTKRRSEPEALDAAAAKRAKTDADKEAEGKMEIDEEVSAPQFEKGKAKDSTTAEKKADRQAGIKLPIEIIGRVFDFYYDLVHDGRQLDSFAWDEEAALDCRLPELVSRCPHLWSLSLLDVPVFKGFDAVVILETLRLAACVKKLHLELQLMNLAIEAPGHLLNAAERCSRPDRTVVGSMSDPADVIQPFGIEGQARDFRARPDEMSEWWSSVLNEQTCDGQRADMTPRALAQRPRYVANGAYPNPVPDEPASEDWEPYVPPELELPEFLKTSNGEWDVDAITKAEYAAMMAVVYCRDTGKRQAAARWLSDRPLYAVTGRTFEQVNEAEDFSGLPINLHDARKHLALKLRWRLLDHLRAHTPESLYLVFKDPAAACIAHEPWFWQSLPVPHVRMRIARGMDPDDAFSLESLATCVPARELRLSPPSSGGTGGGTVTFWKTTTSRRVEAYPLHPRTCLELVCNTAKDLEGLKVPEGVTVLLGEGDQNWRAVEPGVPSRAMSEEERERLVQAYREDYKRHFGGPDEYVSYGMVDEHAGPGEWGSDSDPGPWAEFGHEDDEIIGTPPPDSDDEANDIPEADGAAAGVATGAAVNGEPTPNGAGGGGSGSNGTAPPQPLLLPIQVHLQQEVQTLLHQFMAQMAHEEAQMATQRQARLATHNQFVQRVQELQAQLAAVEAMELTPGQAAAQAAAQDQLLQVQQAVAQNQATGGPAAQGEVLGGLGEENGGGEPASAAEQGTQPPSQPPADDNGEGSSTHP</sequence>
<organism evidence="2 3">
    <name type="scientific">Trichosporon asahii var. asahii (strain ATCC 90039 / CBS 2479 / JCM 2466 / KCTC 7840 / NBRC 103889/ NCYC 2677 / UAMH 7654)</name>
    <name type="common">Yeast</name>
    <dbReference type="NCBI Taxonomy" id="1186058"/>
    <lineage>
        <taxon>Eukaryota</taxon>
        <taxon>Fungi</taxon>
        <taxon>Dikarya</taxon>
        <taxon>Basidiomycota</taxon>
        <taxon>Agaricomycotina</taxon>
        <taxon>Tremellomycetes</taxon>
        <taxon>Trichosporonales</taxon>
        <taxon>Trichosporonaceae</taxon>
        <taxon>Trichosporon</taxon>
    </lineage>
</organism>
<evidence type="ECO:0000313" key="2">
    <source>
        <dbReference type="EMBL" id="EJT47266.1"/>
    </source>
</evidence>
<feature type="compositionally biased region" description="Basic and acidic residues" evidence="1">
    <location>
        <begin position="27"/>
        <end position="40"/>
    </location>
</feature>
<feature type="compositionally biased region" description="Acidic residues" evidence="1">
    <location>
        <begin position="573"/>
        <end position="582"/>
    </location>
</feature>
<dbReference type="Proteomes" id="UP000002748">
    <property type="component" value="Unassembled WGS sequence"/>
</dbReference>
<gene>
    <name evidence="2" type="ORF">A1Q1_03895</name>
</gene>
<dbReference type="EMBL" id="ALBS01000258">
    <property type="protein sequence ID" value="EJT47266.1"/>
    <property type="molecule type" value="Genomic_DNA"/>
</dbReference>
<reference evidence="2 3" key="1">
    <citation type="journal article" date="2012" name="Eukaryot. Cell">
        <title>Draft genome sequence of CBS 2479, the standard type strain of Trichosporon asahii.</title>
        <authorList>
            <person name="Yang R.Y."/>
            <person name="Li H.T."/>
            <person name="Zhu H."/>
            <person name="Zhou G.P."/>
            <person name="Wang M."/>
            <person name="Wang L."/>
        </authorList>
    </citation>
    <scope>NUCLEOTIDE SEQUENCE [LARGE SCALE GENOMIC DNA]</scope>
    <source>
        <strain evidence="3">ATCC 90039 / CBS 2479 / JCM 2466 / KCTC 7840 / NCYC 2677 / UAMH 7654</strain>
    </source>
</reference>
<accession>J5SS93</accession>
<dbReference type="RefSeq" id="XP_014177795.1">
    <property type="nucleotide sequence ID" value="XM_014322320.1"/>
</dbReference>
<proteinExistence type="predicted"/>
<dbReference type="HOGENOM" id="CLU_366085_0_0_1"/>
<evidence type="ECO:0000256" key="1">
    <source>
        <dbReference type="SAM" id="MobiDB-lite"/>
    </source>
</evidence>
<feature type="region of interest" description="Disordered" evidence="1">
    <location>
        <begin position="594"/>
        <end position="621"/>
    </location>
</feature>
<evidence type="ECO:0000313" key="3">
    <source>
        <dbReference type="Proteomes" id="UP000002748"/>
    </source>
</evidence>
<feature type="compositionally biased region" description="Basic and acidic residues" evidence="1">
    <location>
        <begin position="51"/>
        <end position="63"/>
    </location>
</feature>
<feature type="region of interest" description="Disordered" evidence="1">
    <location>
        <begin position="1"/>
        <end position="63"/>
    </location>
</feature>
<name>J5SS93_TRIAS</name>
<protein>
    <submittedName>
        <fullName evidence="2">Uncharacterized protein</fullName>
    </submittedName>
</protein>
<dbReference type="VEuPathDB" id="FungiDB:A1Q1_03895"/>
<comment type="caution">
    <text evidence="2">The sequence shown here is derived from an EMBL/GenBank/DDBJ whole genome shotgun (WGS) entry which is preliminary data.</text>
</comment>
<dbReference type="GeneID" id="25987408"/>
<dbReference type="AlphaFoldDB" id="J5SS93"/>
<feature type="compositionally biased region" description="Low complexity" evidence="1">
    <location>
        <begin position="594"/>
        <end position="604"/>
    </location>
</feature>
<feature type="compositionally biased region" description="Gly residues" evidence="1">
    <location>
        <begin position="722"/>
        <end position="734"/>
    </location>
</feature>
<feature type="region of interest" description="Disordered" evidence="1">
    <location>
        <begin position="536"/>
        <end position="582"/>
    </location>
</feature>
<feature type="region of interest" description="Disordered" evidence="1">
    <location>
        <begin position="712"/>
        <end position="762"/>
    </location>
</feature>
<dbReference type="KEGG" id="tasa:A1Q1_03895"/>